<gene>
    <name evidence="3" type="ORF">BCR42DRAFT_445526</name>
</gene>
<dbReference type="InterPro" id="IPR011993">
    <property type="entry name" value="PH-like_dom_sf"/>
</dbReference>
<dbReference type="PANTHER" id="PTHR46857">
    <property type="entry name" value="EPITHELIAL CELL-TRANSFORMING SEQUENCE 2 ONCOGENE-LIKE"/>
    <property type="match status" value="1"/>
</dbReference>
<dbReference type="SUPFAM" id="SSF48065">
    <property type="entry name" value="DBL homology domain (DH-domain)"/>
    <property type="match status" value="1"/>
</dbReference>
<protein>
    <submittedName>
        <fullName evidence="3">Dbl homology domain-containing protein</fullName>
    </submittedName>
</protein>
<dbReference type="Pfam" id="PF00621">
    <property type="entry name" value="RhoGEF"/>
    <property type="match status" value="1"/>
</dbReference>
<keyword evidence="4" id="KW-1185">Reference proteome</keyword>
<dbReference type="InterPro" id="IPR000219">
    <property type="entry name" value="DH_dom"/>
</dbReference>
<dbReference type="PROSITE" id="PS50010">
    <property type="entry name" value="DH_2"/>
    <property type="match status" value="1"/>
</dbReference>
<comment type="caution">
    <text evidence="3">The sequence shown here is derived from an EMBL/GenBank/DDBJ whole genome shotgun (WGS) entry which is preliminary data.</text>
</comment>
<dbReference type="GO" id="GO:0005085">
    <property type="term" value="F:guanyl-nucleotide exchange factor activity"/>
    <property type="evidence" value="ECO:0007669"/>
    <property type="project" value="InterPro"/>
</dbReference>
<accession>A0A1X2J1V9</accession>
<dbReference type="Gene3D" id="1.20.900.10">
    <property type="entry name" value="Dbl homology (DH) domain"/>
    <property type="match status" value="1"/>
</dbReference>
<evidence type="ECO:0000259" key="2">
    <source>
        <dbReference type="PROSITE" id="PS50010"/>
    </source>
</evidence>
<dbReference type="AlphaFoldDB" id="A0A1X2J1V9"/>
<feature type="domain" description="DH" evidence="2">
    <location>
        <begin position="84"/>
        <end position="255"/>
    </location>
</feature>
<feature type="compositionally biased region" description="Low complexity" evidence="1">
    <location>
        <begin position="419"/>
        <end position="433"/>
    </location>
</feature>
<dbReference type="InterPro" id="IPR001849">
    <property type="entry name" value="PH_domain"/>
</dbReference>
<dbReference type="SMART" id="SM00233">
    <property type="entry name" value="PH"/>
    <property type="match status" value="1"/>
</dbReference>
<sequence>MYYEGAKSQQLMDLSLALPVSDIGSASTGSSSQSLSYYVDQTNDYHQLMDDLSIIDDIYNSYDHEQLNLAIDNQVAYSTKNGALKQQMVQHLIQTESQFLEDLYAFQLHYATTMPHYQFQKNKLAFQATECDILFNPILSLITSHQTLLNELRQRLSIYGPTQITSDIFHRFFDHMDPFYSIFLNSFSTILMTLDRLHKTNAFVKFLESRQQPDQPLQDFGYYIRLPLTRISIYTQAVNQCSQLTEPSHPDYNALVHISQRYKTRQQHWQSLIDNCLSHYRVYECFRLVQNSPAIVTPTRRLLLHSELIHVDPSSPTDTTDRRFYILYNDLLIYCKRQKDGKLVYKGTVILDKATLKPMDSKVANKIYEKHQKSIQQGNGGRKLSLFGMKKQQQQQQQNSNNSGNDTVSAGSPHRRTSIRTSTTSSSASSTASSNTAEEFNVYGLELYFQFVLDSNVMTYSNQLNGYGGAVINNASASDSIRRHILRMKSLEEQNLWTEHLQHTIKALTSNR</sequence>
<feature type="region of interest" description="Disordered" evidence="1">
    <location>
        <begin position="389"/>
        <end position="433"/>
    </location>
</feature>
<dbReference type="EMBL" id="MCGE01000001">
    <property type="protein sequence ID" value="ORZ25788.1"/>
    <property type="molecule type" value="Genomic_DNA"/>
</dbReference>
<dbReference type="OrthoDB" id="10254377at2759"/>
<proteinExistence type="predicted"/>
<dbReference type="Gene3D" id="2.30.29.30">
    <property type="entry name" value="Pleckstrin-homology domain (PH domain)/Phosphotyrosine-binding domain (PTB)"/>
    <property type="match status" value="1"/>
</dbReference>
<name>A0A1X2J1V9_9FUNG</name>
<evidence type="ECO:0000313" key="3">
    <source>
        <dbReference type="EMBL" id="ORZ25788.1"/>
    </source>
</evidence>
<dbReference type="Proteomes" id="UP000193560">
    <property type="component" value="Unassembled WGS sequence"/>
</dbReference>
<evidence type="ECO:0000256" key="1">
    <source>
        <dbReference type="SAM" id="MobiDB-lite"/>
    </source>
</evidence>
<dbReference type="STRING" id="90262.A0A1X2J1V9"/>
<dbReference type="SUPFAM" id="SSF50729">
    <property type="entry name" value="PH domain-like"/>
    <property type="match status" value="1"/>
</dbReference>
<reference evidence="3 4" key="1">
    <citation type="submission" date="2016-07" db="EMBL/GenBank/DDBJ databases">
        <title>Pervasive Adenine N6-methylation of Active Genes in Fungi.</title>
        <authorList>
            <consortium name="DOE Joint Genome Institute"/>
            <person name="Mondo S.J."/>
            <person name="Dannebaum R.O."/>
            <person name="Kuo R.C."/>
            <person name="Labutti K."/>
            <person name="Haridas S."/>
            <person name="Kuo A."/>
            <person name="Salamov A."/>
            <person name="Ahrendt S.R."/>
            <person name="Lipzen A."/>
            <person name="Sullivan W."/>
            <person name="Andreopoulos W.B."/>
            <person name="Clum A."/>
            <person name="Lindquist E."/>
            <person name="Daum C."/>
            <person name="Ramamoorthy G.K."/>
            <person name="Gryganskyi A."/>
            <person name="Culley D."/>
            <person name="Magnuson J.K."/>
            <person name="James T.Y."/>
            <person name="O'Malley M.A."/>
            <person name="Stajich J.E."/>
            <person name="Spatafora J.W."/>
            <person name="Visel A."/>
            <person name="Grigoriev I.V."/>
        </authorList>
    </citation>
    <scope>NUCLEOTIDE SEQUENCE [LARGE SCALE GENOMIC DNA]</scope>
    <source>
        <strain evidence="3 4">NRRL 1336</strain>
    </source>
</reference>
<evidence type="ECO:0000313" key="4">
    <source>
        <dbReference type="Proteomes" id="UP000193560"/>
    </source>
</evidence>
<dbReference type="InterPro" id="IPR052805">
    <property type="entry name" value="GEF_Ubiquitin-Prot_Reg"/>
</dbReference>
<dbReference type="InterPro" id="IPR035899">
    <property type="entry name" value="DBL_dom_sf"/>
</dbReference>
<dbReference type="PANTHER" id="PTHR46857:SF2">
    <property type="entry name" value="F-BOX ONLY PROTEIN 16"/>
    <property type="match status" value="1"/>
</dbReference>
<organism evidence="3 4">
    <name type="scientific">Absidia repens</name>
    <dbReference type="NCBI Taxonomy" id="90262"/>
    <lineage>
        <taxon>Eukaryota</taxon>
        <taxon>Fungi</taxon>
        <taxon>Fungi incertae sedis</taxon>
        <taxon>Mucoromycota</taxon>
        <taxon>Mucoromycotina</taxon>
        <taxon>Mucoromycetes</taxon>
        <taxon>Mucorales</taxon>
        <taxon>Cunninghamellaceae</taxon>
        <taxon>Absidia</taxon>
    </lineage>
</organism>
<feature type="compositionally biased region" description="Low complexity" evidence="1">
    <location>
        <begin position="392"/>
        <end position="403"/>
    </location>
</feature>